<gene>
    <name evidence="1" type="ORF">EIW28_22675</name>
</gene>
<dbReference type="AlphaFoldDB" id="A0A426URZ7"/>
<protein>
    <submittedName>
        <fullName evidence="1">Uncharacterized protein</fullName>
    </submittedName>
</protein>
<evidence type="ECO:0000313" key="2">
    <source>
        <dbReference type="Proteomes" id="UP000277256"/>
    </source>
</evidence>
<proteinExistence type="predicted"/>
<dbReference type="OrthoDB" id="5195619at2"/>
<reference evidence="1 2" key="1">
    <citation type="submission" date="2018-12" db="EMBL/GenBank/DDBJ databases">
        <title>Glycomyces sp. YIM 121974 draft genome.</title>
        <authorList>
            <person name="Li Q."/>
        </authorList>
    </citation>
    <scope>NUCLEOTIDE SEQUENCE [LARGE SCALE GENOMIC DNA]</scope>
    <source>
        <strain evidence="1 2">YIM 121974</strain>
    </source>
</reference>
<organism evidence="1 2">
    <name type="scientific">Glycomyces terrestris</name>
    <dbReference type="NCBI Taxonomy" id="2493553"/>
    <lineage>
        <taxon>Bacteria</taxon>
        <taxon>Bacillati</taxon>
        <taxon>Actinomycetota</taxon>
        <taxon>Actinomycetes</taxon>
        <taxon>Glycomycetales</taxon>
        <taxon>Glycomycetaceae</taxon>
        <taxon>Glycomyces</taxon>
    </lineage>
</organism>
<name>A0A426URZ7_9ACTN</name>
<evidence type="ECO:0000313" key="1">
    <source>
        <dbReference type="EMBL" id="RRR96071.1"/>
    </source>
</evidence>
<sequence length="180" mass="17924">MAQERVFDAEAIEEYRQFLLGLIDQLEGQVVPVLGTGTLSRAPAFGTAPGAADAAGRYREFHAATWRNLQYLRGTLHGMEAALADIAGGGADADDEVTLAFADAEGTGSTSGGTTSDAILLDGSGTALVDGGSGFYDGTGSASLDTGGTALTDGGGGTDPATFVVSEAQIATAEGATAEA</sequence>
<keyword evidence="2" id="KW-1185">Reference proteome</keyword>
<comment type="caution">
    <text evidence="1">The sequence shown here is derived from an EMBL/GenBank/DDBJ whole genome shotgun (WGS) entry which is preliminary data.</text>
</comment>
<dbReference type="RefSeq" id="WP_125249998.1">
    <property type="nucleotide sequence ID" value="NZ_RSEB01000008.1"/>
</dbReference>
<dbReference type="EMBL" id="RSEB01000008">
    <property type="protein sequence ID" value="RRR96071.1"/>
    <property type="molecule type" value="Genomic_DNA"/>
</dbReference>
<accession>A0A426URZ7</accession>
<dbReference type="Proteomes" id="UP000277256">
    <property type="component" value="Unassembled WGS sequence"/>
</dbReference>